<dbReference type="PROSITE" id="PS50157">
    <property type="entry name" value="ZINC_FINGER_C2H2_2"/>
    <property type="match status" value="1"/>
</dbReference>
<name>A0A5A7NZY2_STRAF</name>
<proteinExistence type="predicted"/>
<comment type="caution">
    <text evidence="3">The sequence shown here is derived from an EMBL/GenBank/DDBJ whole genome shotgun (WGS) entry which is preliminary data.</text>
</comment>
<evidence type="ECO:0000256" key="1">
    <source>
        <dbReference type="PROSITE-ProRule" id="PRU00042"/>
    </source>
</evidence>
<evidence type="ECO:0000259" key="2">
    <source>
        <dbReference type="PROSITE" id="PS50157"/>
    </source>
</evidence>
<protein>
    <submittedName>
        <fullName evidence="3">Zinc finger family protein</fullName>
    </submittedName>
</protein>
<organism evidence="3 4">
    <name type="scientific">Striga asiatica</name>
    <name type="common">Asiatic witchweed</name>
    <name type="synonym">Buchnera asiatica</name>
    <dbReference type="NCBI Taxonomy" id="4170"/>
    <lineage>
        <taxon>Eukaryota</taxon>
        <taxon>Viridiplantae</taxon>
        <taxon>Streptophyta</taxon>
        <taxon>Embryophyta</taxon>
        <taxon>Tracheophyta</taxon>
        <taxon>Spermatophyta</taxon>
        <taxon>Magnoliopsida</taxon>
        <taxon>eudicotyledons</taxon>
        <taxon>Gunneridae</taxon>
        <taxon>Pentapetalae</taxon>
        <taxon>asterids</taxon>
        <taxon>lamiids</taxon>
        <taxon>Lamiales</taxon>
        <taxon>Orobanchaceae</taxon>
        <taxon>Buchnereae</taxon>
        <taxon>Striga</taxon>
    </lineage>
</organism>
<reference evidence="4" key="1">
    <citation type="journal article" date="2019" name="Curr. Biol.">
        <title>Genome Sequence of Striga asiatica Provides Insight into the Evolution of Plant Parasitism.</title>
        <authorList>
            <person name="Yoshida S."/>
            <person name="Kim S."/>
            <person name="Wafula E.K."/>
            <person name="Tanskanen J."/>
            <person name="Kim Y.M."/>
            <person name="Honaas L."/>
            <person name="Yang Z."/>
            <person name="Spallek T."/>
            <person name="Conn C.E."/>
            <person name="Ichihashi Y."/>
            <person name="Cheong K."/>
            <person name="Cui S."/>
            <person name="Der J.P."/>
            <person name="Gundlach H."/>
            <person name="Jiao Y."/>
            <person name="Hori C."/>
            <person name="Ishida J.K."/>
            <person name="Kasahara H."/>
            <person name="Kiba T."/>
            <person name="Kim M.S."/>
            <person name="Koo N."/>
            <person name="Laohavisit A."/>
            <person name="Lee Y.H."/>
            <person name="Lumba S."/>
            <person name="McCourt P."/>
            <person name="Mortimer J.C."/>
            <person name="Mutuku J.M."/>
            <person name="Nomura T."/>
            <person name="Sasaki-Sekimoto Y."/>
            <person name="Seto Y."/>
            <person name="Wang Y."/>
            <person name="Wakatake T."/>
            <person name="Sakakibara H."/>
            <person name="Demura T."/>
            <person name="Yamaguchi S."/>
            <person name="Yoneyama K."/>
            <person name="Manabe R.I."/>
            <person name="Nelson D.C."/>
            <person name="Schulman A.H."/>
            <person name="Timko M.P."/>
            <person name="dePamphilis C.W."/>
            <person name="Choi D."/>
            <person name="Shirasu K."/>
        </authorList>
    </citation>
    <scope>NUCLEOTIDE SEQUENCE [LARGE SCALE GENOMIC DNA]</scope>
    <source>
        <strain evidence="4">cv. UVA1</strain>
    </source>
</reference>
<dbReference type="GO" id="GO:0009739">
    <property type="term" value="P:response to gibberellin"/>
    <property type="evidence" value="ECO:0007669"/>
    <property type="project" value="InterPro"/>
</dbReference>
<dbReference type="AlphaFoldDB" id="A0A5A7NZY2"/>
<dbReference type="OrthoDB" id="9442240at2759"/>
<evidence type="ECO:0000313" key="3">
    <source>
        <dbReference type="EMBL" id="GER25937.1"/>
    </source>
</evidence>
<dbReference type="GO" id="GO:0008270">
    <property type="term" value="F:zinc ion binding"/>
    <property type="evidence" value="ECO:0007669"/>
    <property type="project" value="UniProtKB-KW"/>
</dbReference>
<gene>
    <name evidence="3" type="ORF">STAS_01544</name>
</gene>
<keyword evidence="4" id="KW-1185">Reference proteome</keyword>
<dbReference type="InterPro" id="IPR013087">
    <property type="entry name" value="Znf_C2H2_type"/>
</dbReference>
<dbReference type="PANTHER" id="PTHR46547:SF7">
    <property type="entry name" value="ZINC FINGER PROTEIN GIS"/>
    <property type="match status" value="1"/>
</dbReference>
<sequence>MDQGERESREVMTSVESFSELPFIRSAAAREKPSGGIRLFGKELSEETENMRCRRRFECHYCCRNFPTSQALGGHQNAHKRERQHAKRLQAHDYTYTTTTTTGYHHHSWSSRLYTNTSPYVAHYHHHEPINGSPLAMWRPLPHGRPRHADISSFFNNVKEDVPSVGYEMKTTSINEHVSLDLRL</sequence>
<keyword evidence="1" id="KW-0479">Metal-binding</keyword>
<dbReference type="PROSITE" id="PS00028">
    <property type="entry name" value="ZINC_FINGER_C2H2_1"/>
    <property type="match status" value="1"/>
</dbReference>
<accession>A0A5A7NZY2</accession>
<feature type="domain" description="C2H2-type" evidence="2">
    <location>
        <begin position="57"/>
        <end position="84"/>
    </location>
</feature>
<dbReference type="InterPro" id="IPR044291">
    <property type="entry name" value="GIS/GIS2/ZFP8"/>
</dbReference>
<dbReference type="Proteomes" id="UP000325081">
    <property type="component" value="Unassembled WGS sequence"/>
</dbReference>
<evidence type="ECO:0000313" key="4">
    <source>
        <dbReference type="Proteomes" id="UP000325081"/>
    </source>
</evidence>
<dbReference type="PANTHER" id="PTHR46547">
    <property type="entry name" value="ZINC FINGER PROTEIN GIS"/>
    <property type="match status" value="1"/>
</dbReference>
<dbReference type="EMBL" id="BKCP01000558">
    <property type="protein sequence ID" value="GER25937.1"/>
    <property type="molecule type" value="Genomic_DNA"/>
</dbReference>
<keyword evidence="1" id="KW-0863">Zinc-finger</keyword>
<keyword evidence="1" id="KW-0862">Zinc</keyword>
<dbReference type="GO" id="GO:0003700">
    <property type="term" value="F:DNA-binding transcription factor activity"/>
    <property type="evidence" value="ECO:0007669"/>
    <property type="project" value="InterPro"/>
</dbReference>
<dbReference type="GO" id="GO:0010090">
    <property type="term" value="P:trichome morphogenesis"/>
    <property type="evidence" value="ECO:0007669"/>
    <property type="project" value="InterPro"/>
</dbReference>